<keyword evidence="2" id="KW-0238">DNA-binding</keyword>
<dbReference type="SMART" id="SM00773">
    <property type="entry name" value="WGR"/>
    <property type="match status" value="1"/>
</dbReference>
<keyword evidence="3" id="KW-1185">Reference proteome</keyword>
<dbReference type="Proteomes" id="UP000759443">
    <property type="component" value="Unassembled WGS sequence"/>
</dbReference>
<evidence type="ECO:0000313" key="2">
    <source>
        <dbReference type="EMBL" id="MBP1852825.1"/>
    </source>
</evidence>
<dbReference type="GO" id="GO:0003677">
    <property type="term" value="F:DNA binding"/>
    <property type="evidence" value="ECO:0007669"/>
    <property type="project" value="UniProtKB-KW"/>
</dbReference>
<sequence>MITQPYHLYVERTETGRNMARFYALAIDCNLFGEPCLTRRWGRIGTRGQTMVHHFSQEQEAVALFLDLLRQKRSRGYRPLSPSATEERTSR</sequence>
<organism evidence="2 3">
    <name type="scientific">Rhizobium halophytocola</name>
    <dbReference type="NCBI Taxonomy" id="735519"/>
    <lineage>
        <taxon>Bacteria</taxon>
        <taxon>Pseudomonadati</taxon>
        <taxon>Pseudomonadota</taxon>
        <taxon>Alphaproteobacteria</taxon>
        <taxon>Hyphomicrobiales</taxon>
        <taxon>Rhizobiaceae</taxon>
        <taxon>Rhizobium/Agrobacterium group</taxon>
        <taxon>Rhizobium</taxon>
    </lineage>
</organism>
<dbReference type="SUPFAM" id="SSF142921">
    <property type="entry name" value="WGR domain-like"/>
    <property type="match status" value="1"/>
</dbReference>
<proteinExistence type="predicted"/>
<accession>A0ABS4E4E7</accession>
<reference evidence="2 3" key="1">
    <citation type="submission" date="2021-03" db="EMBL/GenBank/DDBJ databases">
        <title>Genomic Encyclopedia of Type Strains, Phase IV (KMG-IV): sequencing the most valuable type-strain genomes for metagenomic binning, comparative biology and taxonomic classification.</title>
        <authorList>
            <person name="Goeker M."/>
        </authorList>
    </citation>
    <scope>NUCLEOTIDE SEQUENCE [LARGE SCALE GENOMIC DNA]</scope>
    <source>
        <strain evidence="2 3">DSM 21600</strain>
    </source>
</reference>
<dbReference type="PROSITE" id="PS51977">
    <property type="entry name" value="WGR"/>
    <property type="match status" value="1"/>
</dbReference>
<dbReference type="Gene3D" id="2.20.140.10">
    <property type="entry name" value="WGR domain"/>
    <property type="match status" value="1"/>
</dbReference>
<name>A0ABS4E4E7_9HYPH</name>
<dbReference type="CDD" id="cd07996">
    <property type="entry name" value="WGR_MMR_like"/>
    <property type="match status" value="1"/>
</dbReference>
<dbReference type="InterPro" id="IPR008893">
    <property type="entry name" value="WGR_domain"/>
</dbReference>
<evidence type="ECO:0000313" key="3">
    <source>
        <dbReference type="Proteomes" id="UP000759443"/>
    </source>
</evidence>
<protein>
    <submittedName>
        <fullName evidence="2">DNA-binding WGR domain protein</fullName>
    </submittedName>
</protein>
<dbReference type="EMBL" id="JAGGJU010000013">
    <property type="protein sequence ID" value="MBP1852825.1"/>
    <property type="molecule type" value="Genomic_DNA"/>
</dbReference>
<dbReference type="RefSeq" id="WP_209947981.1">
    <property type="nucleotide sequence ID" value="NZ_JAGGJU010000013.1"/>
</dbReference>
<comment type="caution">
    <text evidence="2">The sequence shown here is derived from an EMBL/GenBank/DDBJ whole genome shotgun (WGS) entry which is preliminary data.</text>
</comment>
<evidence type="ECO:0000259" key="1">
    <source>
        <dbReference type="PROSITE" id="PS51977"/>
    </source>
</evidence>
<dbReference type="InterPro" id="IPR049809">
    <property type="entry name" value="YehF/YfeS-like_WGR"/>
</dbReference>
<gene>
    <name evidence="2" type="ORF">J2Z17_004284</name>
</gene>
<feature type="domain" description="WGR" evidence="1">
    <location>
        <begin position="5"/>
        <end position="91"/>
    </location>
</feature>
<dbReference type="Pfam" id="PF05406">
    <property type="entry name" value="WGR"/>
    <property type="match status" value="1"/>
</dbReference>
<dbReference type="InterPro" id="IPR036930">
    <property type="entry name" value="WGR_dom_sf"/>
</dbReference>